<protein>
    <submittedName>
        <fullName evidence="4">Uncharacterized protein</fullName>
    </submittedName>
</protein>
<keyword evidence="5" id="KW-1185">Reference proteome</keyword>
<dbReference type="Proteomes" id="UP000708148">
    <property type="component" value="Unassembled WGS sequence"/>
</dbReference>
<sequence>MAWTAHLAILVLFLLGQHVAAIPGLLNVDVLSAGGSFQDEIRLLHVDGNSQYVVGRFNGNDEGQLSGVPKTSSIQIKSSAGAALQPQEAPIDAVFVAKMSNGLEELEWLHGPFTCTGNGSEATLNCTQHLDDADLVLTIVTGLTVVNDDVILSGCQRDPSTTPSTGCANVISPGKWNLEITGSVCANTQGGMTVHGDSIFVAGTFQGVLSLTLRDPAGKVLADFAGQQSHQAAATYVVELNATGHVLNLEINDGQQRTWTPLFMAAAPDRSAANESRVFVLSRLTSSPLADTADRCPLERAVEDSPADPIALTDLSFSGQPQALFILQEKQGLFEATGMALGPNVAYISGYLRGSLQMPRNCTVATSKTGDQFKHTDGLLIKVNLTAPRVEWVLRMGGPGQDRVHDVAVQGEDVYIAGTFEKSFDVHGLIYMLSEEGRCSFIELALNKPEVHSRGGLDIFALKLTSDNLDIQWVATAVGPKDSVVAAIAVDSRDRLHMAGRYEGSLQLPSSQEVQSRGLFDAFVATLQESETVLLAGSTPAVNSAGSDGGSPAWRAAGTAVLAILGVAIVGVGFAMAERWRRARKGRQGVEASEGNQEGSEMGERMLQAGGPSYSIVTGCEE</sequence>
<evidence type="ECO:0000313" key="5">
    <source>
        <dbReference type="Proteomes" id="UP000708148"/>
    </source>
</evidence>
<feature type="transmembrane region" description="Helical" evidence="2">
    <location>
        <begin position="553"/>
        <end position="577"/>
    </location>
</feature>
<dbReference type="OrthoDB" id="10587445at2759"/>
<keyword evidence="2" id="KW-0812">Transmembrane</keyword>
<dbReference type="AlphaFoldDB" id="A0A8S1IPR6"/>
<evidence type="ECO:0000256" key="2">
    <source>
        <dbReference type="SAM" id="Phobius"/>
    </source>
</evidence>
<evidence type="ECO:0000313" key="4">
    <source>
        <dbReference type="EMBL" id="CAD7696761.1"/>
    </source>
</evidence>
<comment type="caution">
    <text evidence="4">The sequence shown here is derived from an EMBL/GenBank/DDBJ whole genome shotgun (WGS) entry which is preliminary data.</text>
</comment>
<proteinExistence type="predicted"/>
<keyword evidence="2" id="KW-1133">Transmembrane helix</keyword>
<feature type="chain" id="PRO_5035855469" evidence="3">
    <location>
        <begin position="22"/>
        <end position="622"/>
    </location>
</feature>
<feature type="region of interest" description="Disordered" evidence="1">
    <location>
        <begin position="585"/>
        <end position="622"/>
    </location>
</feature>
<evidence type="ECO:0000256" key="1">
    <source>
        <dbReference type="SAM" id="MobiDB-lite"/>
    </source>
</evidence>
<reference evidence="4" key="1">
    <citation type="submission" date="2020-12" db="EMBL/GenBank/DDBJ databases">
        <authorList>
            <person name="Iha C."/>
        </authorList>
    </citation>
    <scope>NUCLEOTIDE SEQUENCE</scope>
</reference>
<feature type="signal peptide" evidence="3">
    <location>
        <begin position="1"/>
        <end position="21"/>
    </location>
</feature>
<evidence type="ECO:0000256" key="3">
    <source>
        <dbReference type="SAM" id="SignalP"/>
    </source>
</evidence>
<organism evidence="4 5">
    <name type="scientific">Ostreobium quekettii</name>
    <dbReference type="NCBI Taxonomy" id="121088"/>
    <lineage>
        <taxon>Eukaryota</taxon>
        <taxon>Viridiplantae</taxon>
        <taxon>Chlorophyta</taxon>
        <taxon>core chlorophytes</taxon>
        <taxon>Ulvophyceae</taxon>
        <taxon>TCBD clade</taxon>
        <taxon>Bryopsidales</taxon>
        <taxon>Ostreobineae</taxon>
        <taxon>Ostreobiaceae</taxon>
        <taxon>Ostreobium</taxon>
    </lineage>
</organism>
<accession>A0A8S1IPR6</accession>
<dbReference type="EMBL" id="CAJHUC010000540">
    <property type="protein sequence ID" value="CAD7696761.1"/>
    <property type="molecule type" value="Genomic_DNA"/>
</dbReference>
<name>A0A8S1IPR6_9CHLO</name>
<keyword evidence="2" id="KW-0472">Membrane</keyword>
<gene>
    <name evidence="4" type="ORF">OSTQU699_LOCUS2122</name>
</gene>
<keyword evidence="3" id="KW-0732">Signal</keyword>